<protein>
    <recommendedName>
        <fullName evidence="3">Variable large protein</fullName>
    </recommendedName>
</protein>
<sequence>MKYRKVYKTILSSFILLRFPCGALVKNGYHGESEFKNIIKAKAGPIAKEKITSYLKNNLL</sequence>
<reference evidence="2" key="2">
    <citation type="journal article" date="2013" name="J. Bacteriol.">
        <title>Large linear plasmids of Borrelia species that cause relapsing fever.</title>
        <authorList>
            <person name="Miller S.C."/>
            <person name="Porcella S.F."/>
            <person name="Raffel S.J."/>
            <person name="Schwan T.G."/>
            <person name="Barbour A.G."/>
        </authorList>
    </citation>
    <scope>NUCLEOTIDE SEQUENCE</scope>
    <source>
        <strain evidence="2">HS1</strain>
        <plasmid evidence="2">lp174</plasmid>
    </source>
</reference>
<keyword evidence="2" id="KW-0614">Plasmid</keyword>
<evidence type="ECO:0008006" key="3">
    <source>
        <dbReference type="Google" id="ProtNLM"/>
    </source>
</evidence>
<feature type="signal peptide" evidence="1">
    <location>
        <begin position="1"/>
        <end position="23"/>
    </location>
</feature>
<reference evidence="2" key="1">
    <citation type="submission" date="2012-01" db="EMBL/GenBank/DDBJ databases">
        <authorList>
            <person name="Campeau S.A."/>
            <person name="Porcella S.F."/>
            <person name="Schwan T.G."/>
            <person name="Barbour A.G."/>
        </authorList>
    </citation>
    <scope>NUCLEOTIDE SEQUENCE</scope>
    <source>
        <strain evidence="2">HS1</strain>
        <plasmid evidence="2">lp174</plasmid>
    </source>
</reference>
<organism evidence="2">
    <name type="scientific">Borrelia hermsii</name>
    <dbReference type="NCBI Taxonomy" id="140"/>
    <lineage>
        <taxon>Bacteria</taxon>
        <taxon>Pseudomonadati</taxon>
        <taxon>Spirochaetota</taxon>
        <taxon>Spirochaetia</taxon>
        <taxon>Spirochaetales</taxon>
        <taxon>Borreliaceae</taxon>
        <taxon>Borrelia</taxon>
    </lineage>
</organism>
<evidence type="ECO:0000313" key="2">
    <source>
        <dbReference type="EMBL" id="ADN26400.1"/>
    </source>
</evidence>
<dbReference type="EMBL" id="HM008709">
    <property type="protein sequence ID" value="ADN26400.1"/>
    <property type="molecule type" value="Genomic_DNA"/>
</dbReference>
<geneLocation type="plasmid" evidence="2">
    <name>lp174</name>
</geneLocation>
<evidence type="ECO:0000256" key="1">
    <source>
        <dbReference type="SAM" id="SignalP"/>
    </source>
</evidence>
<name>T1ECF7_BORHE</name>
<proteinExistence type="predicted"/>
<dbReference type="AlphaFoldDB" id="T1ECF7"/>
<feature type="chain" id="PRO_5004575038" description="Variable large protein" evidence="1">
    <location>
        <begin position="24"/>
        <end position="60"/>
    </location>
</feature>
<gene>
    <name evidence="2" type="ORF">BHA143</name>
</gene>
<keyword evidence="1" id="KW-0732">Signal</keyword>
<accession>T1ECF7</accession>